<dbReference type="Pfam" id="PF00248">
    <property type="entry name" value="Aldo_ket_red"/>
    <property type="match status" value="1"/>
</dbReference>
<dbReference type="PANTHER" id="PTHR11732">
    <property type="entry name" value="ALDO/KETO REDUCTASE"/>
    <property type="match status" value="1"/>
</dbReference>
<keyword evidence="4" id="KW-1185">Reference proteome</keyword>
<dbReference type="InterPro" id="IPR020471">
    <property type="entry name" value="AKR"/>
</dbReference>
<dbReference type="GO" id="GO:0016491">
    <property type="term" value="F:oxidoreductase activity"/>
    <property type="evidence" value="ECO:0007669"/>
    <property type="project" value="InterPro"/>
</dbReference>
<reference evidence="3" key="1">
    <citation type="submission" date="2020-06" db="EMBL/GenBank/DDBJ databases">
        <authorList>
            <consortium name="Wellcome Sanger Institute Data Sharing"/>
        </authorList>
    </citation>
    <scope>NUCLEOTIDE SEQUENCE [LARGE SCALE GENOMIC DNA]</scope>
</reference>
<dbReference type="InterPro" id="IPR023210">
    <property type="entry name" value="NADP_OxRdtase_dom"/>
</dbReference>
<evidence type="ECO:0000313" key="3">
    <source>
        <dbReference type="Ensembl" id="ENSGWIP00000008488.1"/>
    </source>
</evidence>
<dbReference type="InterPro" id="IPR018170">
    <property type="entry name" value="Aldo/ket_reductase_CS"/>
</dbReference>
<dbReference type="Gene3D" id="3.20.20.100">
    <property type="entry name" value="NADP-dependent oxidoreductase domain"/>
    <property type="match status" value="1"/>
</dbReference>
<dbReference type="Ensembl" id="ENSGWIT00000009479.1">
    <property type="protein sequence ID" value="ENSGWIP00000008488.1"/>
    <property type="gene ID" value="ENSGWIG00000005038.1"/>
</dbReference>
<dbReference type="InterPro" id="IPR036812">
    <property type="entry name" value="NAD(P)_OxRdtase_dom_sf"/>
</dbReference>
<dbReference type="Proteomes" id="UP000694680">
    <property type="component" value="Chromosome 3"/>
</dbReference>
<feature type="domain" description="NADP-dependent oxidoreductase" evidence="2">
    <location>
        <begin position="16"/>
        <end position="79"/>
    </location>
</feature>
<organism evidence="3 4">
    <name type="scientific">Gouania willdenowi</name>
    <name type="common">Blunt-snouted clingfish</name>
    <name type="synonym">Lepadogaster willdenowi</name>
    <dbReference type="NCBI Taxonomy" id="441366"/>
    <lineage>
        <taxon>Eukaryota</taxon>
        <taxon>Metazoa</taxon>
        <taxon>Chordata</taxon>
        <taxon>Craniata</taxon>
        <taxon>Vertebrata</taxon>
        <taxon>Euteleostomi</taxon>
        <taxon>Actinopterygii</taxon>
        <taxon>Neopterygii</taxon>
        <taxon>Teleostei</taxon>
        <taxon>Neoteleostei</taxon>
        <taxon>Acanthomorphata</taxon>
        <taxon>Ovalentaria</taxon>
        <taxon>Blenniimorphae</taxon>
        <taxon>Blenniiformes</taxon>
        <taxon>Gobiesocoidei</taxon>
        <taxon>Gobiesocidae</taxon>
        <taxon>Gobiesocinae</taxon>
        <taxon>Gouania</taxon>
    </lineage>
</organism>
<name>A0A8C5DN59_GOUWI</name>
<dbReference type="AlphaFoldDB" id="A0A8C5DN59"/>
<sequence>NDNNCKTANGMYMPILGLGTWKSPTGKVREAVKAAITAGYRHIDGAFIYQNEVEVGEGVNAMINDGVVKREDLFIVSKCKCSVQPIAALILTFLRTLKC</sequence>
<accession>A0A8C5DN59</accession>
<evidence type="ECO:0000313" key="4">
    <source>
        <dbReference type="Proteomes" id="UP000694680"/>
    </source>
</evidence>
<dbReference type="SUPFAM" id="SSF51430">
    <property type="entry name" value="NAD(P)-linked oxidoreductase"/>
    <property type="match status" value="1"/>
</dbReference>
<reference evidence="3" key="2">
    <citation type="submission" date="2025-08" db="UniProtKB">
        <authorList>
            <consortium name="Ensembl"/>
        </authorList>
    </citation>
    <scope>IDENTIFICATION</scope>
</reference>
<proteinExistence type="inferred from homology"/>
<evidence type="ECO:0000256" key="1">
    <source>
        <dbReference type="ARBA" id="ARBA00007905"/>
    </source>
</evidence>
<dbReference type="PROSITE" id="PS00798">
    <property type="entry name" value="ALDOKETO_REDUCTASE_1"/>
    <property type="match status" value="1"/>
</dbReference>
<evidence type="ECO:0000259" key="2">
    <source>
        <dbReference type="Pfam" id="PF00248"/>
    </source>
</evidence>
<comment type="similarity">
    <text evidence="1">Belongs to the aldo/keto reductase family.</text>
</comment>
<protein>
    <recommendedName>
        <fullName evidence="2">NADP-dependent oxidoreductase domain-containing protein</fullName>
    </recommendedName>
</protein>
<reference evidence="3" key="3">
    <citation type="submission" date="2025-09" db="UniProtKB">
        <authorList>
            <consortium name="Ensembl"/>
        </authorList>
    </citation>
    <scope>IDENTIFICATION</scope>
</reference>